<evidence type="ECO:0000259" key="3">
    <source>
        <dbReference type="Pfam" id="PF20152"/>
    </source>
</evidence>
<evidence type="ECO:0000313" key="5">
    <source>
        <dbReference type="Proteomes" id="UP000294933"/>
    </source>
</evidence>
<feature type="transmembrane region" description="Helical" evidence="2">
    <location>
        <begin position="117"/>
        <end position="139"/>
    </location>
</feature>
<dbReference type="STRING" id="50990.A0A4Y7Q648"/>
<dbReference type="VEuPathDB" id="FungiDB:BD410DRAFT_169145"/>
<keyword evidence="2" id="KW-0472">Membrane</keyword>
<keyword evidence="2" id="KW-0812">Transmembrane</keyword>
<evidence type="ECO:0000256" key="1">
    <source>
        <dbReference type="SAM" id="MobiDB-lite"/>
    </source>
</evidence>
<keyword evidence="2" id="KW-1133">Transmembrane helix</keyword>
<dbReference type="PANTHER" id="PTHR40465:SF1">
    <property type="entry name" value="DUF6534 DOMAIN-CONTAINING PROTEIN"/>
    <property type="match status" value="1"/>
</dbReference>
<dbReference type="OrthoDB" id="3190888at2759"/>
<protein>
    <recommendedName>
        <fullName evidence="3">DUF6534 domain-containing protein</fullName>
    </recommendedName>
</protein>
<feature type="transmembrane region" description="Helical" evidence="2">
    <location>
        <begin position="82"/>
        <end position="105"/>
    </location>
</feature>
<gene>
    <name evidence="4" type="ORF">BD410DRAFT_169145</name>
</gene>
<evidence type="ECO:0000256" key="2">
    <source>
        <dbReference type="SAM" id="Phobius"/>
    </source>
</evidence>
<feature type="transmembrane region" description="Helical" evidence="2">
    <location>
        <begin position="159"/>
        <end position="179"/>
    </location>
</feature>
<dbReference type="AlphaFoldDB" id="A0A4Y7Q648"/>
<dbReference type="EMBL" id="ML170171">
    <property type="protein sequence ID" value="TDL23127.1"/>
    <property type="molecule type" value="Genomic_DNA"/>
</dbReference>
<keyword evidence="5" id="KW-1185">Reference proteome</keyword>
<proteinExistence type="predicted"/>
<accession>A0A4Y7Q648</accession>
<feature type="domain" description="DUF6534" evidence="3">
    <location>
        <begin position="164"/>
        <end position="248"/>
    </location>
</feature>
<evidence type="ECO:0000313" key="4">
    <source>
        <dbReference type="EMBL" id="TDL23127.1"/>
    </source>
</evidence>
<dbReference type="Proteomes" id="UP000294933">
    <property type="component" value="Unassembled WGS sequence"/>
</dbReference>
<feature type="transmembrane region" description="Helical" evidence="2">
    <location>
        <begin position="223"/>
        <end position="245"/>
    </location>
</feature>
<feature type="transmembrane region" description="Helical" evidence="2">
    <location>
        <begin position="200"/>
        <end position="217"/>
    </location>
</feature>
<sequence>MVLRFDSTLGAAFCGFAGSSILYGVLCAQVYAYFQRYVLDRPFYKFLVLLIWTLETFHQALVAYTVYYYSITNFTRPTALLFPVWTLLIQVTVGALISVIVKGIFAMRVWRFSNHNIPLTILIGVLILAQFGLALAFTVESFTVKFFGDIGRLKPLTTLTLTTSVAADIIIAGSLIWFLHHLRSAHAPNTLVNGLIRYSVETGGMTSVCGLCTLIFFDVMPLTFAYLAFYFVLSKLYSNSLLVTLNTRLLVRGRGTDRERGTNPDFTIIHTTTTTTTTTHPRIELNQLQSNQEHNIYETKEPAFTTTTPSHITSPRMEKPPYTSEW</sequence>
<organism evidence="4 5">
    <name type="scientific">Rickenella mellea</name>
    <dbReference type="NCBI Taxonomy" id="50990"/>
    <lineage>
        <taxon>Eukaryota</taxon>
        <taxon>Fungi</taxon>
        <taxon>Dikarya</taxon>
        <taxon>Basidiomycota</taxon>
        <taxon>Agaricomycotina</taxon>
        <taxon>Agaricomycetes</taxon>
        <taxon>Hymenochaetales</taxon>
        <taxon>Rickenellaceae</taxon>
        <taxon>Rickenella</taxon>
    </lineage>
</organism>
<feature type="region of interest" description="Disordered" evidence="1">
    <location>
        <begin position="305"/>
        <end position="326"/>
    </location>
</feature>
<name>A0A4Y7Q648_9AGAM</name>
<dbReference type="PANTHER" id="PTHR40465">
    <property type="entry name" value="CHROMOSOME 1, WHOLE GENOME SHOTGUN SEQUENCE"/>
    <property type="match status" value="1"/>
</dbReference>
<feature type="transmembrane region" description="Helical" evidence="2">
    <location>
        <begin position="12"/>
        <end position="34"/>
    </location>
</feature>
<dbReference type="Pfam" id="PF20152">
    <property type="entry name" value="DUF6534"/>
    <property type="match status" value="1"/>
</dbReference>
<reference evidence="4 5" key="1">
    <citation type="submission" date="2018-06" db="EMBL/GenBank/DDBJ databases">
        <title>A transcriptomic atlas of mushroom development highlights an independent origin of complex multicellularity.</title>
        <authorList>
            <consortium name="DOE Joint Genome Institute"/>
            <person name="Krizsan K."/>
            <person name="Almasi E."/>
            <person name="Merenyi Z."/>
            <person name="Sahu N."/>
            <person name="Viragh M."/>
            <person name="Koszo T."/>
            <person name="Mondo S."/>
            <person name="Kiss B."/>
            <person name="Balint B."/>
            <person name="Kues U."/>
            <person name="Barry K."/>
            <person name="Hegedus J.C."/>
            <person name="Henrissat B."/>
            <person name="Johnson J."/>
            <person name="Lipzen A."/>
            <person name="Ohm R."/>
            <person name="Nagy I."/>
            <person name="Pangilinan J."/>
            <person name="Yan J."/>
            <person name="Xiong Y."/>
            <person name="Grigoriev I.V."/>
            <person name="Hibbett D.S."/>
            <person name="Nagy L.G."/>
        </authorList>
    </citation>
    <scope>NUCLEOTIDE SEQUENCE [LARGE SCALE GENOMIC DNA]</scope>
    <source>
        <strain evidence="4 5">SZMC22713</strain>
    </source>
</reference>
<dbReference type="InterPro" id="IPR045339">
    <property type="entry name" value="DUF6534"/>
</dbReference>
<feature type="transmembrane region" description="Helical" evidence="2">
    <location>
        <begin position="46"/>
        <end position="70"/>
    </location>
</feature>